<dbReference type="InterPro" id="IPR011004">
    <property type="entry name" value="Trimer_LpxA-like_sf"/>
</dbReference>
<dbReference type="Proteomes" id="UP000232163">
    <property type="component" value="Unassembled WGS sequence"/>
</dbReference>
<dbReference type="OrthoDB" id="9803036at2"/>
<reference evidence="1 2" key="1">
    <citation type="journal article" date="2017" name="Int J Environ Stud">
        <title>Does the Miocene-Pliocene relict legume Oxytropis triphylla form nitrogen-fixing nodules with a combination of bacterial strains?</title>
        <authorList>
            <person name="Safronova V."/>
            <person name="Belimov A."/>
            <person name="Sazanova A."/>
            <person name="Kuznetsova I."/>
            <person name="Popova J."/>
            <person name="Andronov E."/>
            <person name="Verkhozina A."/>
            <person name="Tikhonovich I."/>
        </authorList>
    </citation>
    <scope>NUCLEOTIDE SEQUENCE [LARGE SCALE GENOMIC DNA]</scope>
    <source>
        <strain evidence="1 2">Tri-38</strain>
    </source>
</reference>
<name>A0A2N9W4C8_9HYPH</name>
<dbReference type="PANTHER" id="PTHR13061">
    <property type="entry name" value="DYNACTIN SUBUNIT P25"/>
    <property type="match status" value="1"/>
</dbReference>
<dbReference type="InterPro" id="IPR050484">
    <property type="entry name" value="Transf_Hexapept/Carb_Anhydrase"/>
</dbReference>
<dbReference type="RefSeq" id="WP_099999259.1">
    <property type="nucleotide sequence ID" value="NZ_CP017940.1"/>
</dbReference>
<proteinExistence type="predicted"/>
<keyword evidence="2" id="KW-1185">Reference proteome</keyword>
<dbReference type="SUPFAM" id="SSF51161">
    <property type="entry name" value="Trimeric LpxA-like enzymes"/>
    <property type="match status" value="1"/>
</dbReference>
<evidence type="ECO:0000313" key="2">
    <source>
        <dbReference type="Proteomes" id="UP000232163"/>
    </source>
</evidence>
<comment type="caution">
    <text evidence="1">The sequence shown here is derived from an EMBL/GenBank/DDBJ whole genome shotgun (WGS) entry which is preliminary data.</text>
</comment>
<gene>
    <name evidence="1" type="ORF">B5P45_02005</name>
</gene>
<dbReference type="CDD" id="cd04645">
    <property type="entry name" value="LbH_gamma_CA_like"/>
    <property type="match status" value="1"/>
</dbReference>
<dbReference type="InterPro" id="IPR001451">
    <property type="entry name" value="Hexapep"/>
</dbReference>
<dbReference type="EMBL" id="MZMT01000003">
    <property type="protein sequence ID" value="PIO46596.1"/>
    <property type="molecule type" value="Genomic_DNA"/>
</dbReference>
<protein>
    <submittedName>
        <fullName evidence="1">Gamma carbonic anhydrase family protein</fullName>
    </submittedName>
</protein>
<dbReference type="Pfam" id="PF00132">
    <property type="entry name" value="Hexapep"/>
    <property type="match status" value="1"/>
</dbReference>
<dbReference type="KEGG" id="pht:BLM14_10075"/>
<sequence>MPIFTLDGHAPQFEDRESNWIAPDATLIGKVFLGENAGIWFGAVLRGDNELIHVGRNTNVQEHTVMHTDMGYPLTIGEGCTIGHRAMLHGCTIGENSLIGIGAIVLNGARIGKNSLVGAGALVTERKEFPDNSLIVGSPARVVRTLDDVAIEQLRLSAVHYVENGRRFLRGMEID</sequence>
<dbReference type="Gene3D" id="2.160.10.10">
    <property type="entry name" value="Hexapeptide repeat proteins"/>
    <property type="match status" value="1"/>
</dbReference>
<dbReference type="AlphaFoldDB" id="A0A2N9W4C8"/>
<dbReference type="InterPro" id="IPR047324">
    <property type="entry name" value="LbH_gamma_CA-like"/>
</dbReference>
<evidence type="ECO:0000313" key="1">
    <source>
        <dbReference type="EMBL" id="PIO46596.1"/>
    </source>
</evidence>
<accession>A0A2N9W4C8</accession>
<organism evidence="1 2">
    <name type="scientific">Phyllobacterium zundukense</name>
    <dbReference type="NCBI Taxonomy" id="1867719"/>
    <lineage>
        <taxon>Bacteria</taxon>
        <taxon>Pseudomonadati</taxon>
        <taxon>Pseudomonadota</taxon>
        <taxon>Alphaproteobacteria</taxon>
        <taxon>Hyphomicrobiales</taxon>
        <taxon>Phyllobacteriaceae</taxon>
        <taxon>Phyllobacterium</taxon>
    </lineage>
</organism>
<dbReference type="PANTHER" id="PTHR13061:SF29">
    <property type="entry name" value="GAMMA CARBONIC ANHYDRASE-LIKE 1, MITOCHONDRIAL-RELATED"/>
    <property type="match status" value="1"/>
</dbReference>